<sequence>MEAWLYRWLPIIFGCHCMDSRSFHIRGKRLPLCARCTGELAGILLCLLSAPFALPPALPALGLLVPMVLDGGIQALTPYESGNLRRLVTGTLFGSGLTTLFLRSTVWTFRFGMALGASL</sequence>
<dbReference type="Pfam" id="PF09858">
    <property type="entry name" value="DUF2085"/>
    <property type="match status" value="1"/>
</dbReference>
<gene>
    <name evidence="1" type="ORF">H9826_06635</name>
</gene>
<reference evidence="1" key="1">
    <citation type="journal article" date="2021" name="PeerJ">
        <title>Extensive microbial diversity within the chicken gut microbiome revealed by metagenomics and culture.</title>
        <authorList>
            <person name="Gilroy R."/>
            <person name="Ravi A."/>
            <person name="Getino M."/>
            <person name="Pursley I."/>
            <person name="Horton D.L."/>
            <person name="Alikhan N.F."/>
            <person name="Baker D."/>
            <person name="Gharbi K."/>
            <person name="Hall N."/>
            <person name="Watson M."/>
            <person name="Adriaenssens E.M."/>
            <person name="Foster-Nyarko E."/>
            <person name="Jarju S."/>
            <person name="Secka A."/>
            <person name="Antonio M."/>
            <person name="Oren A."/>
            <person name="Chaudhuri R.R."/>
            <person name="La Ragione R."/>
            <person name="Hildebrand F."/>
            <person name="Pallen M.J."/>
        </authorList>
    </citation>
    <scope>NUCLEOTIDE SEQUENCE</scope>
    <source>
        <strain evidence="1">CHK33-7979</strain>
    </source>
</reference>
<organism evidence="1 2">
    <name type="scientific">Candidatus Intestinimonas merdavium</name>
    <dbReference type="NCBI Taxonomy" id="2838622"/>
    <lineage>
        <taxon>Bacteria</taxon>
        <taxon>Bacillati</taxon>
        <taxon>Bacillota</taxon>
        <taxon>Clostridia</taxon>
        <taxon>Eubacteriales</taxon>
        <taxon>Intestinimonas</taxon>
    </lineage>
</organism>
<name>A0A9D1Z5J2_9FIRM</name>
<dbReference type="EMBL" id="DXCX01000070">
    <property type="protein sequence ID" value="HIY73630.1"/>
    <property type="molecule type" value="Genomic_DNA"/>
</dbReference>
<dbReference type="InterPro" id="IPR019206">
    <property type="entry name" value="DUF2085_TM"/>
</dbReference>
<evidence type="ECO:0000313" key="2">
    <source>
        <dbReference type="Proteomes" id="UP000886824"/>
    </source>
</evidence>
<accession>A0A9D1Z5J2</accession>
<dbReference type="AlphaFoldDB" id="A0A9D1Z5J2"/>
<proteinExistence type="predicted"/>
<dbReference type="Proteomes" id="UP000886824">
    <property type="component" value="Unassembled WGS sequence"/>
</dbReference>
<protein>
    <submittedName>
        <fullName evidence="1">DUF2085 domain-containing protein</fullName>
    </submittedName>
</protein>
<reference evidence="1" key="2">
    <citation type="submission" date="2021-04" db="EMBL/GenBank/DDBJ databases">
        <authorList>
            <person name="Gilroy R."/>
        </authorList>
    </citation>
    <scope>NUCLEOTIDE SEQUENCE</scope>
    <source>
        <strain evidence="1">CHK33-7979</strain>
    </source>
</reference>
<evidence type="ECO:0000313" key="1">
    <source>
        <dbReference type="EMBL" id="HIY73630.1"/>
    </source>
</evidence>
<comment type="caution">
    <text evidence="1">The sequence shown here is derived from an EMBL/GenBank/DDBJ whole genome shotgun (WGS) entry which is preliminary data.</text>
</comment>